<evidence type="ECO:0000313" key="1">
    <source>
        <dbReference type="EMBL" id="MBA8928075.1"/>
    </source>
</evidence>
<name>A0ABR6BMD8_9PSEU</name>
<protein>
    <submittedName>
        <fullName evidence="1">Uncharacterized protein</fullName>
    </submittedName>
</protein>
<organism evidence="1 2">
    <name type="scientific">Kutzneria viridogrisea</name>
    <dbReference type="NCBI Taxonomy" id="47990"/>
    <lineage>
        <taxon>Bacteria</taxon>
        <taxon>Bacillati</taxon>
        <taxon>Actinomycetota</taxon>
        <taxon>Actinomycetes</taxon>
        <taxon>Pseudonocardiales</taxon>
        <taxon>Pseudonocardiaceae</taxon>
        <taxon>Kutzneria</taxon>
    </lineage>
</organism>
<gene>
    <name evidence="1" type="ORF">BC739_005292</name>
</gene>
<reference evidence="1 2" key="1">
    <citation type="submission" date="2020-08" db="EMBL/GenBank/DDBJ databases">
        <title>Genomic Encyclopedia of Archaeal and Bacterial Type Strains, Phase II (KMG-II): from individual species to whole genera.</title>
        <authorList>
            <person name="Goeker M."/>
        </authorList>
    </citation>
    <scope>NUCLEOTIDE SEQUENCE [LARGE SCALE GENOMIC DNA]</scope>
    <source>
        <strain evidence="1 2">DSM 43850</strain>
    </source>
</reference>
<keyword evidence="2" id="KW-1185">Reference proteome</keyword>
<dbReference type="Proteomes" id="UP000517916">
    <property type="component" value="Unassembled WGS sequence"/>
</dbReference>
<comment type="caution">
    <text evidence="1">The sequence shown here is derived from an EMBL/GenBank/DDBJ whole genome shotgun (WGS) entry which is preliminary data.</text>
</comment>
<proteinExistence type="predicted"/>
<dbReference type="RefSeq" id="WP_025356827.1">
    <property type="nucleotide sequence ID" value="NZ_BAAABQ010000030.1"/>
</dbReference>
<evidence type="ECO:0000313" key="2">
    <source>
        <dbReference type="Proteomes" id="UP000517916"/>
    </source>
</evidence>
<dbReference type="EMBL" id="JACJID010000004">
    <property type="protein sequence ID" value="MBA8928075.1"/>
    <property type="molecule type" value="Genomic_DNA"/>
</dbReference>
<accession>A0ABR6BMD8</accession>
<sequence length="79" mass="9048">MSRSRGLLRRLIGMMHHDRPVADQALVRARLAEIAELVAAEHAMAEGCPSVDQELLLMAQGSQAHRARRHECLRRRKRR</sequence>